<accession>A0A0A9HXC8</accession>
<name>A0A0A9HXC8_ARUDO</name>
<organism evidence="1">
    <name type="scientific">Arundo donax</name>
    <name type="common">Giant reed</name>
    <name type="synonym">Donax arundinaceus</name>
    <dbReference type="NCBI Taxonomy" id="35708"/>
    <lineage>
        <taxon>Eukaryota</taxon>
        <taxon>Viridiplantae</taxon>
        <taxon>Streptophyta</taxon>
        <taxon>Embryophyta</taxon>
        <taxon>Tracheophyta</taxon>
        <taxon>Spermatophyta</taxon>
        <taxon>Magnoliopsida</taxon>
        <taxon>Liliopsida</taxon>
        <taxon>Poales</taxon>
        <taxon>Poaceae</taxon>
        <taxon>PACMAD clade</taxon>
        <taxon>Arundinoideae</taxon>
        <taxon>Arundineae</taxon>
        <taxon>Arundo</taxon>
    </lineage>
</organism>
<sequence length="61" mass="7082">MDIDDAHSFSEVFPNRNFKNISQGVSNFVLCLLRDNKFQGRSFKSPSRDEIEILDKFQGRS</sequence>
<dbReference type="AlphaFoldDB" id="A0A0A9HXC8"/>
<proteinExistence type="predicted"/>
<protein>
    <submittedName>
        <fullName evidence="1">Uncharacterized protein</fullName>
    </submittedName>
</protein>
<dbReference type="EMBL" id="GBRH01160358">
    <property type="protein sequence ID" value="JAE37538.1"/>
    <property type="molecule type" value="Transcribed_RNA"/>
</dbReference>
<reference evidence="1" key="1">
    <citation type="submission" date="2014-09" db="EMBL/GenBank/DDBJ databases">
        <authorList>
            <person name="Magalhaes I.L.F."/>
            <person name="Oliveira U."/>
            <person name="Santos F.R."/>
            <person name="Vidigal T.H.D.A."/>
            <person name="Brescovit A.D."/>
            <person name="Santos A.J."/>
        </authorList>
    </citation>
    <scope>NUCLEOTIDE SEQUENCE</scope>
    <source>
        <tissue evidence="1">Shoot tissue taken approximately 20 cm above the soil surface</tissue>
    </source>
</reference>
<evidence type="ECO:0000313" key="1">
    <source>
        <dbReference type="EMBL" id="JAE37538.1"/>
    </source>
</evidence>
<reference evidence="1" key="2">
    <citation type="journal article" date="2015" name="Data Brief">
        <title>Shoot transcriptome of the giant reed, Arundo donax.</title>
        <authorList>
            <person name="Barrero R.A."/>
            <person name="Guerrero F.D."/>
            <person name="Moolhuijzen P."/>
            <person name="Goolsby J.A."/>
            <person name="Tidwell J."/>
            <person name="Bellgard S.E."/>
            <person name="Bellgard M.I."/>
        </authorList>
    </citation>
    <scope>NUCLEOTIDE SEQUENCE</scope>
    <source>
        <tissue evidence="1">Shoot tissue taken approximately 20 cm above the soil surface</tissue>
    </source>
</reference>